<proteinExistence type="predicted"/>
<dbReference type="EMBL" id="CP131062">
    <property type="protein sequence ID" value="WNY28831.1"/>
    <property type="molecule type" value="Genomic_DNA"/>
</dbReference>
<keyword evidence="2" id="KW-0808">Transferase</keyword>
<dbReference type="EC" id="2.8.1.-" evidence="2"/>
<evidence type="ECO:0000259" key="1">
    <source>
        <dbReference type="PROSITE" id="PS50206"/>
    </source>
</evidence>
<accession>A0AA96VIC2</accession>
<dbReference type="GO" id="GO:0004792">
    <property type="term" value="F:thiosulfate-cyanide sulfurtransferase activity"/>
    <property type="evidence" value="ECO:0007669"/>
    <property type="project" value="TreeGrafter"/>
</dbReference>
<dbReference type="PANTHER" id="PTHR44086:SF10">
    <property type="entry name" value="THIOSULFATE SULFURTRANSFERASE_RHODANESE-LIKE DOMAIN-CONTAINING PROTEIN 3"/>
    <property type="match status" value="1"/>
</dbReference>
<dbReference type="SMART" id="SM00450">
    <property type="entry name" value="RHOD"/>
    <property type="match status" value="1"/>
</dbReference>
<dbReference type="AlphaFoldDB" id="A0AA96VIC2"/>
<organism evidence="2 3">
    <name type="scientific">Methanimicrococcus stummii</name>
    <dbReference type="NCBI Taxonomy" id="3028294"/>
    <lineage>
        <taxon>Archaea</taxon>
        <taxon>Methanobacteriati</taxon>
        <taxon>Methanobacteriota</taxon>
        <taxon>Stenosarchaea group</taxon>
        <taxon>Methanomicrobia</taxon>
        <taxon>Methanosarcinales</taxon>
        <taxon>Methanosarcinaceae</taxon>
        <taxon>Methanimicrococcus</taxon>
    </lineage>
</organism>
<dbReference type="InterPro" id="IPR001763">
    <property type="entry name" value="Rhodanese-like_dom"/>
</dbReference>
<protein>
    <submittedName>
        <fullName evidence="2">Sulfurtransferase</fullName>
        <ecNumber evidence="2">2.8.1.-</ecNumber>
    </submittedName>
</protein>
<dbReference type="RefSeq" id="WP_316558836.1">
    <property type="nucleotide sequence ID" value="NZ_CP131062.1"/>
</dbReference>
<dbReference type="KEGG" id="mees:MmiEs2_10390"/>
<dbReference type="CDD" id="cd00158">
    <property type="entry name" value="RHOD"/>
    <property type="match status" value="1"/>
</dbReference>
<keyword evidence="3" id="KW-1185">Reference proteome</keyword>
<dbReference type="PANTHER" id="PTHR44086">
    <property type="entry name" value="THIOSULFATE SULFURTRANSFERASE RDL2, MITOCHONDRIAL-RELATED"/>
    <property type="match status" value="1"/>
</dbReference>
<feature type="domain" description="Rhodanese" evidence="1">
    <location>
        <begin position="16"/>
        <end position="107"/>
    </location>
</feature>
<evidence type="ECO:0000313" key="2">
    <source>
        <dbReference type="EMBL" id="WNY28831.1"/>
    </source>
</evidence>
<dbReference type="InterPro" id="IPR036873">
    <property type="entry name" value="Rhodanese-like_dom_sf"/>
</dbReference>
<name>A0AA96VIC2_9EURY</name>
<dbReference type="PROSITE" id="PS50206">
    <property type="entry name" value="RHODANESE_3"/>
    <property type="match status" value="1"/>
</dbReference>
<reference evidence="2 3" key="1">
    <citation type="submission" date="2023-07" db="EMBL/GenBank/DDBJ databases">
        <title>Closed genome sequence of Methanimicrococcus sp. Es2.</title>
        <authorList>
            <person name="Protasov E."/>
            <person name="Platt K."/>
            <person name="Reeh H."/>
            <person name="Poehlein A."/>
            <person name="Daniel R."/>
            <person name="Brune A."/>
        </authorList>
    </citation>
    <scope>NUCLEOTIDE SEQUENCE [LARGE SCALE GENOMIC DNA]</scope>
    <source>
        <strain evidence="2 3">Es2</strain>
    </source>
</reference>
<dbReference type="SUPFAM" id="SSF52821">
    <property type="entry name" value="Rhodanese/Cell cycle control phosphatase"/>
    <property type="match status" value="1"/>
</dbReference>
<dbReference type="Proteomes" id="UP001302662">
    <property type="component" value="Chromosome"/>
</dbReference>
<evidence type="ECO:0000313" key="3">
    <source>
        <dbReference type="Proteomes" id="UP001302662"/>
    </source>
</evidence>
<dbReference type="Gene3D" id="3.40.250.10">
    <property type="entry name" value="Rhodanese-like domain"/>
    <property type="match status" value="1"/>
</dbReference>
<dbReference type="GeneID" id="85197506"/>
<dbReference type="Pfam" id="PF00581">
    <property type="entry name" value="Rhodanese"/>
    <property type="match status" value="1"/>
</dbReference>
<sequence>MSYKRESPEKIQELMAEKDVNLIDVRSPQERISDGSIAGSENIDIRGPDFNQKLNALDKNKTLVLYCRAGNRSQTAAQRAVDAGFKDVYMIEGGIAGWESSGLPVEK</sequence>
<gene>
    <name evidence="2" type="ORF">MmiEs2_10390</name>
</gene>